<feature type="compositionally biased region" description="Polar residues" evidence="1">
    <location>
        <begin position="363"/>
        <end position="398"/>
    </location>
</feature>
<feature type="region of interest" description="Disordered" evidence="1">
    <location>
        <begin position="207"/>
        <end position="227"/>
    </location>
</feature>
<sequence length="656" mass="73279">MDQENRNISLANLPKPKVSMADAMRAALRLSSPPPESTCARDLRASYEAINALLDREVAAEGHPIDNLPQLLRVFIGYNNVGGFAAMVEFAGSPGQRSVNWRNCTAHKERLATIDLSDSEGALRKMEAEARGHTVNNSPPERLKSVSAVPSGSQQLGQTAEASLLHPSLANNRPSTPMSPYLTPVQKPAEPAEIPPIHAEHAPADSIVKLPTPSPSPFRPGSAQEHLQQNRTHLMEGHMPRLAAGMYQAHHNRATNSSPYVNGNMTAHNSRLGHANPSSSTTTTISHYGATLQQQTPNAHLEMPRDYGRNQLLSSHPGQTVQSQGQKYQYNHAPQGFNPPHYRPTFDTGPPSIIQNVPRLKSPTVSSPYQSNTQPDGSVASNEWNSRPAYSTGSQARLQQRDGRSVMDPYAEFKAEVSRQQPPRLHMPVLLSSPLSRQQHATPSNSRAEASVQLHAQGTFSYARFSITETGFDNVYTAEPTPNTPAYRKTKEELEYEQQLATWRQHQAEKTKRERIEKERKKKLKDELKAEMRVGNDVLNYRYRDYVEVYPLSRTERLSPYHLSLLANQMIQENDTSVEAMAVRYAKKNFENLWTVKDRPMVMKEMQDKAKIRSHGLFEEMKSGGHLMTAQDVEAIRQSVPSYAKSDVVPEVEMEE</sequence>
<accession>A0ABR3RVV6</accession>
<dbReference type="EMBL" id="JAKJXO020000003">
    <property type="protein sequence ID" value="KAL1608558.1"/>
    <property type="molecule type" value="Genomic_DNA"/>
</dbReference>
<evidence type="ECO:0000256" key="1">
    <source>
        <dbReference type="SAM" id="MobiDB-lite"/>
    </source>
</evidence>
<feature type="region of interest" description="Disordered" evidence="1">
    <location>
        <begin position="355"/>
        <end position="404"/>
    </location>
</feature>
<protein>
    <submittedName>
        <fullName evidence="2">Uncharacterized protein</fullName>
    </submittedName>
</protein>
<feature type="compositionally biased region" description="Polar residues" evidence="1">
    <location>
        <begin position="148"/>
        <end position="158"/>
    </location>
</feature>
<keyword evidence="3" id="KW-1185">Reference proteome</keyword>
<evidence type="ECO:0000313" key="2">
    <source>
        <dbReference type="EMBL" id="KAL1608558.1"/>
    </source>
</evidence>
<gene>
    <name evidence="2" type="ORF">SLS60_003500</name>
</gene>
<proteinExistence type="predicted"/>
<evidence type="ECO:0000313" key="3">
    <source>
        <dbReference type="Proteomes" id="UP001521785"/>
    </source>
</evidence>
<comment type="caution">
    <text evidence="2">The sequence shown here is derived from an EMBL/GenBank/DDBJ whole genome shotgun (WGS) entry which is preliminary data.</text>
</comment>
<reference evidence="2 3" key="1">
    <citation type="submission" date="2024-02" db="EMBL/GenBank/DDBJ databases">
        <title>De novo assembly and annotation of 12 fungi associated with fruit tree decline syndrome in Ontario, Canada.</title>
        <authorList>
            <person name="Sulman M."/>
            <person name="Ellouze W."/>
            <person name="Ilyukhin E."/>
        </authorList>
    </citation>
    <scope>NUCLEOTIDE SEQUENCE [LARGE SCALE GENOMIC DNA]</scope>
    <source>
        <strain evidence="2 3">M42-189</strain>
    </source>
</reference>
<name>A0ABR3RVV6_9PLEO</name>
<organism evidence="2 3">
    <name type="scientific">Paraconiothyrium brasiliense</name>
    <dbReference type="NCBI Taxonomy" id="300254"/>
    <lineage>
        <taxon>Eukaryota</taxon>
        <taxon>Fungi</taxon>
        <taxon>Dikarya</taxon>
        <taxon>Ascomycota</taxon>
        <taxon>Pezizomycotina</taxon>
        <taxon>Dothideomycetes</taxon>
        <taxon>Pleosporomycetidae</taxon>
        <taxon>Pleosporales</taxon>
        <taxon>Massarineae</taxon>
        <taxon>Didymosphaeriaceae</taxon>
        <taxon>Paraconiothyrium</taxon>
    </lineage>
</organism>
<feature type="region of interest" description="Disordered" evidence="1">
    <location>
        <begin position="130"/>
        <end position="158"/>
    </location>
</feature>
<dbReference type="Proteomes" id="UP001521785">
    <property type="component" value="Unassembled WGS sequence"/>
</dbReference>